<feature type="compositionally biased region" description="Basic and acidic residues" evidence="1">
    <location>
        <begin position="10"/>
        <end position="20"/>
    </location>
</feature>
<gene>
    <name evidence="2" type="ORF">I8J29_18925</name>
</gene>
<dbReference type="EMBL" id="JAGGDJ010000016">
    <property type="protein sequence ID" value="MBO7746287.1"/>
    <property type="molecule type" value="Genomic_DNA"/>
</dbReference>
<organism evidence="2 3">
    <name type="scientific">Paenibacillus artemisiicola</name>
    <dbReference type="NCBI Taxonomy" id="1172618"/>
    <lineage>
        <taxon>Bacteria</taxon>
        <taxon>Bacillati</taxon>
        <taxon>Bacillota</taxon>
        <taxon>Bacilli</taxon>
        <taxon>Bacillales</taxon>
        <taxon>Paenibacillaceae</taxon>
        <taxon>Paenibacillus</taxon>
    </lineage>
</organism>
<accession>A0ABS3WDA6</accession>
<dbReference type="Gene3D" id="1.10.760.20">
    <property type="entry name" value="Protein of unknown function DUF3243"/>
    <property type="match status" value="1"/>
</dbReference>
<evidence type="ECO:0000256" key="1">
    <source>
        <dbReference type="SAM" id="MobiDB-lite"/>
    </source>
</evidence>
<dbReference type="Proteomes" id="UP000670947">
    <property type="component" value="Unassembled WGS sequence"/>
</dbReference>
<sequence length="114" mass="12901">MNERSQILSKEQDTSTDKVEKAVQALSGGDGERILENFEAFRSYLAKRIEMAENLGFGDEQIAVIAQKVAAYLAEHEEPRNREEYLLRELWKAGDADEQHKLAHLLVKLAKTAS</sequence>
<dbReference type="RefSeq" id="WP_208849071.1">
    <property type="nucleotide sequence ID" value="NZ_JAGGDJ010000016.1"/>
</dbReference>
<evidence type="ECO:0000313" key="2">
    <source>
        <dbReference type="EMBL" id="MBO7746287.1"/>
    </source>
</evidence>
<name>A0ABS3WDA6_9BACL</name>
<dbReference type="Pfam" id="PF11588">
    <property type="entry name" value="DUF3243"/>
    <property type="match status" value="1"/>
</dbReference>
<dbReference type="InterPro" id="IPR021637">
    <property type="entry name" value="DUF3243"/>
</dbReference>
<keyword evidence="3" id="KW-1185">Reference proteome</keyword>
<evidence type="ECO:0000313" key="3">
    <source>
        <dbReference type="Proteomes" id="UP000670947"/>
    </source>
</evidence>
<protein>
    <submittedName>
        <fullName evidence="2">DUF3243 domain-containing protein</fullName>
    </submittedName>
</protein>
<comment type="caution">
    <text evidence="2">The sequence shown here is derived from an EMBL/GenBank/DDBJ whole genome shotgun (WGS) entry which is preliminary data.</text>
</comment>
<proteinExistence type="predicted"/>
<reference evidence="2 3" key="1">
    <citation type="submission" date="2021-03" db="EMBL/GenBank/DDBJ databases">
        <title>Paenibacillus artemisicola MWE-103 whole genome sequence.</title>
        <authorList>
            <person name="Ham Y.J."/>
        </authorList>
    </citation>
    <scope>NUCLEOTIDE SEQUENCE [LARGE SCALE GENOMIC DNA]</scope>
    <source>
        <strain evidence="2 3">MWE-103</strain>
    </source>
</reference>
<feature type="region of interest" description="Disordered" evidence="1">
    <location>
        <begin position="1"/>
        <end position="20"/>
    </location>
</feature>
<dbReference type="InterPro" id="IPR038292">
    <property type="entry name" value="YmfJ/YflH_sf"/>
</dbReference>